<protein>
    <recommendedName>
        <fullName evidence="3">TLC domain-containing protein</fullName>
    </recommendedName>
</protein>
<evidence type="ECO:0000256" key="1">
    <source>
        <dbReference type="SAM" id="Phobius"/>
    </source>
</evidence>
<sequence length="192" mass="21485">MGAANRSLSYRLHDALNVPLVGALSLLCIAGMLGAVDAGLITQIFTGYILLDTVWILASPSAVPRLAWAIVLHHAITLAILYHPLQHQEYHIETCRNGVVELNTFFLIVRRQLRRGSLLNRACDLAYHLTLSIRFLWQPYLIWHFHKISLLEAGVSTPLERPFLLGSQVLLVSFNCLMVLPGMLAKKKPKKA</sequence>
<dbReference type="AlphaFoldDB" id="A0A7S0SFH6"/>
<evidence type="ECO:0008006" key="3">
    <source>
        <dbReference type="Google" id="ProtNLM"/>
    </source>
</evidence>
<keyword evidence="1" id="KW-1133">Transmembrane helix</keyword>
<evidence type="ECO:0000313" key="2">
    <source>
        <dbReference type="EMBL" id="CAD8702921.1"/>
    </source>
</evidence>
<reference evidence="2" key="1">
    <citation type="submission" date="2021-01" db="EMBL/GenBank/DDBJ databases">
        <authorList>
            <person name="Corre E."/>
            <person name="Pelletier E."/>
            <person name="Niang G."/>
            <person name="Scheremetjew M."/>
            <person name="Finn R."/>
            <person name="Kale V."/>
            <person name="Holt S."/>
            <person name="Cochrane G."/>
            <person name="Meng A."/>
            <person name="Brown T."/>
            <person name="Cohen L."/>
        </authorList>
    </citation>
    <scope>NUCLEOTIDE SEQUENCE</scope>
    <source>
        <strain evidence="2">SL-175</strain>
    </source>
</reference>
<gene>
    <name evidence="2" type="ORF">MANT1106_LOCUS5603</name>
</gene>
<name>A0A7S0SFH6_9CHLO</name>
<organism evidence="2">
    <name type="scientific">Mantoniella antarctica</name>
    <dbReference type="NCBI Taxonomy" id="81844"/>
    <lineage>
        <taxon>Eukaryota</taxon>
        <taxon>Viridiplantae</taxon>
        <taxon>Chlorophyta</taxon>
        <taxon>Mamiellophyceae</taxon>
        <taxon>Mamiellales</taxon>
        <taxon>Mamiellaceae</taxon>
        <taxon>Mantoniella</taxon>
    </lineage>
</organism>
<accession>A0A7S0SFH6</accession>
<proteinExistence type="predicted"/>
<feature type="transmembrane region" description="Helical" evidence="1">
    <location>
        <begin position="20"/>
        <end position="45"/>
    </location>
</feature>
<feature type="transmembrane region" description="Helical" evidence="1">
    <location>
        <begin position="65"/>
        <end position="82"/>
    </location>
</feature>
<feature type="transmembrane region" description="Helical" evidence="1">
    <location>
        <begin position="163"/>
        <end position="185"/>
    </location>
</feature>
<dbReference type="EMBL" id="HBFC01009637">
    <property type="protein sequence ID" value="CAD8702921.1"/>
    <property type="molecule type" value="Transcribed_RNA"/>
</dbReference>
<keyword evidence="1" id="KW-0812">Transmembrane</keyword>
<keyword evidence="1" id="KW-0472">Membrane</keyword>